<sequence>MILLINHGVMGVLGLSLIRFNYMKMVFSKCVLRECSAIYQKRHLNRLLRHTLNMAQVMFNSFMLKIELLISTRLIFYPKNHDKFTIL</sequence>
<dbReference type="Proteomes" id="UP000241614">
    <property type="component" value="Unassembled WGS sequence"/>
</dbReference>
<dbReference type="EMBL" id="PZPP01000008">
    <property type="protein sequence ID" value="PTM36670.1"/>
    <property type="molecule type" value="Genomic_DNA"/>
</dbReference>
<dbReference type="AlphaFoldDB" id="A0A2T4Y3C4"/>
<evidence type="ECO:0000313" key="2">
    <source>
        <dbReference type="Proteomes" id="UP000241614"/>
    </source>
</evidence>
<name>A0A2T4Y3C4_ENTCL</name>
<evidence type="ECO:0000313" key="1">
    <source>
        <dbReference type="EMBL" id="PTM36670.1"/>
    </source>
</evidence>
<reference evidence="1 2" key="1">
    <citation type="submission" date="2018-04" db="EMBL/GenBank/DDBJ databases">
        <title>Genome sequencing reveals highly heavy metal resistance and biotechnology application of the novel Enterobacter cloacae amazonensis isolated from wastewater river in Manaus - Amazonas.</title>
        <authorList>
            <person name="Astolfi M.C.T."/>
            <person name="Carvalho E.B.D.S."/>
            <person name="Lacerda L.B."/>
            <person name="Pinto M.V."/>
            <person name="Nogueira V.B."/>
            <person name="Barros A.M."/>
            <person name="Astolfi-Filho S."/>
        </authorList>
    </citation>
    <scope>NUCLEOTIDE SEQUENCE [LARGE SCALE GENOMIC DNA]</scope>
    <source>
        <strain evidence="2">amazonensis</strain>
    </source>
</reference>
<organism evidence="1 2">
    <name type="scientific">Enterobacter cloacae</name>
    <dbReference type="NCBI Taxonomy" id="550"/>
    <lineage>
        <taxon>Bacteria</taxon>
        <taxon>Pseudomonadati</taxon>
        <taxon>Pseudomonadota</taxon>
        <taxon>Gammaproteobacteria</taxon>
        <taxon>Enterobacterales</taxon>
        <taxon>Enterobacteriaceae</taxon>
        <taxon>Enterobacter</taxon>
        <taxon>Enterobacter cloacae complex</taxon>
    </lineage>
</organism>
<accession>A0A2T4Y3C4</accession>
<comment type="caution">
    <text evidence="1">The sequence shown here is derived from an EMBL/GenBank/DDBJ whole genome shotgun (WGS) entry which is preliminary data.</text>
</comment>
<protein>
    <submittedName>
        <fullName evidence="1">Uncharacterized protein</fullName>
    </submittedName>
</protein>
<gene>
    <name evidence="1" type="ORF">DA103_05795</name>
</gene>
<proteinExistence type="predicted"/>